<dbReference type="KEGG" id="nwi:Nwi_2937"/>
<dbReference type="Proteomes" id="UP000002531">
    <property type="component" value="Chromosome"/>
</dbReference>
<name>Q3SNF4_NITWN</name>
<sequence>MVKERRYKNGSHARRCSFRYRSHRRDFGDRDHRDRGTIEELTKAWAWVNNNEALINEGRALPSGRTAELVELLTPQDDEE</sequence>
<reference evidence="1 2" key="1">
    <citation type="journal article" date="2006" name="Appl. Environ. Microbiol.">
        <title>Genome sequence of the chemolithoautotrophic nitrite-oxidizing bacterium Nitrobacter winogradskyi Nb-255.</title>
        <authorList>
            <person name="Starkenburg S.R."/>
            <person name="Chain P.S."/>
            <person name="Sayavedra-Soto L.A."/>
            <person name="Hauser L."/>
            <person name="Land M.L."/>
            <person name="Larimer F.W."/>
            <person name="Malfatti S.A."/>
            <person name="Klotz M.G."/>
            <person name="Bottomley P.J."/>
            <person name="Arp D.J."/>
            <person name="Hickey W.J."/>
        </authorList>
    </citation>
    <scope>NUCLEOTIDE SEQUENCE [LARGE SCALE GENOMIC DNA]</scope>
    <source>
        <strain evidence="2">ATCC 25391 / DSM 10237 / CIP 104748 / NCIMB 11846 / Nb-255</strain>
    </source>
</reference>
<dbReference type="HOGENOM" id="CLU_2586158_0_0_5"/>
<accession>Q3SNF4</accession>
<proteinExistence type="predicted"/>
<dbReference type="STRING" id="323098.Nwi_2937"/>
<gene>
    <name evidence="1" type="ordered locus">Nwi_2937</name>
</gene>
<protein>
    <submittedName>
        <fullName evidence="1">Uncharacterized protein</fullName>
    </submittedName>
</protein>
<dbReference type="EMBL" id="CP000115">
    <property type="protein sequence ID" value="ABA06187.1"/>
    <property type="molecule type" value="Genomic_DNA"/>
</dbReference>
<evidence type="ECO:0000313" key="2">
    <source>
        <dbReference type="Proteomes" id="UP000002531"/>
    </source>
</evidence>
<keyword evidence="2" id="KW-1185">Reference proteome</keyword>
<dbReference type="AlphaFoldDB" id="Q3SNF4"/>
<organism evidence="1 2">
    <name type="scientific">Nitrobacter winogradskyi (strain ATCC 25391 / DSM 10237 / CIP 104748 / NCIMB 11846 / Nb-255)</name>
    <dbReference type="NCBI Taxonomy" id="323098"/>
    <lineage>
        <taxon>Bacteria</taxon>
        <taxon>Pseudomonadati</taxon>
        <taxon>Pseudomonadota</taxon>
        <taxon>Alphaproteobacteria</taxon>
        <taxon>Hyphomicrobiales</taxon>
        <taxon>Nitrobacteraceae</taxon>
        <taxon>Nitrobacter</taxon>
    </lineage>
</organism>
<evidence type="ECO:0000313" key="1">
    <source>
        <dbReference type="EMBL" id="ABA06187.1"/>
    </source>
</evidence>